<name>A0A399ELP2_9DEIN</name>
<protein>
    <submittedName>
        <fullName evidence="2">PD-(D/E)XK nuclease superfamily protein</fullName>
    </submittedName>
</protein>
<dbReference type="Gene3D" id="3.90.320.10">
    <property type="match status" value="1"/>
</dbReference>
<organism evidence="2 3">
    <name type="scientific">Calidithermus roseus</name>
    <dbReference type="NCBI Taxonomy" id="1644118"/>
    <lineage>
        <taxon>Bacteria</taxon>
        <taxon>Thermotogati</taxon>
        <taxon>Deinococcota</taxon>
        <taxon>Deinococci</taxon>
        <taxon>Thermales</taxon>
        <taxon>Thermaceae</taxon>
        <taxon>Calidithermus</taxon>
    </lineage>
</organism>
<dbReference type="Pfam" id="PF12705">
    <property type="entry name" value="PDDEXK_1"/>
    <property type="match status" value="1"/>
</dbReference>
<accession>A0A399ELP2</accession>
<evidence type="ECO:0000313" key="2">
    <source>
        <dbReference type="EMBL" id="RIH84330.1"/>
    </source>
</evidence>
<dbReference type="AlphaFoldDB" id="A0A399ELP2"/>
<keyword evidence="3" id="KW-1185">Reference proteome</keyword>
<dbReference type="Proteomes" id="UP000265341">
    <property type="component" value="Unassembled WGS sequence"/>
</dbReference>
<proteinExistence type="predicted"/>
<gene>
    <name evidence="2" type="ORF">Mrose_02679</name>
</gene>
<sequence>MTVTQALETALAAKAAAREPGSPLRLSASGKCARYLAYWLHFPELIPPPTPRGLAIFELGQAVHDWVRGYLAAAFGGRFHSVEREVELEVAPGLRVRGHTDGILETGEGPLLLDIKTASARSAQRMHEQGVPYEYRAQLNAYLEASGLERGALLVYVKDTSEMFELPVRRDPAVVEQVRQRFLKVAQSTPQALPEREYARQSLACAWCPLQTRCWEGAGEGR</sequence>
<evidence type="ECO:0000313" key="3">
    <source>
        <dbReference type="Proteomes" id="UP000265341"/>
    </source>
</evidence>
<dbReference type="EMBL" id="QWLA01000059">
    <property type="protein sequence ID" value="RIH84330.1"/>
    <property type="molecule type" value="Genomic_DNA"/>
</dbReference>
<dbReference type="SUPFAM" id="SSF52980">
    <property type="entry name" value="Restriction endonuclease-like"/>
    <property type="match status" value="1"/>
</dbReference>
<dbReference type="RefSeq" id="WP_119279091.1">
    <property type="nucleotide sequence ID" value="NZ_QWLA01000059.1"/>
</dbReference>
<feature type="domain" description="PD-(D/E)XK endonuclease-like" evidence="1">
    <location>
        <begin position="82"/>
        <end position="214"/>
    </location>
</feature>
<reference evidence="2 3" key="1">
    <citation type="submission" date="2018-08" db="EMBL/GenBank/DDBJ databases">
        <title>Meiothermus roseus NBRC 110900 genome sequencing project.</title>
        <authorList>
            <person name="Da Costa M.S."/>
            <person name="Albuquerque L."/>
            <person name="Raposo P."/>
            <person name="Froufe H.J.C."/>
            <person name="Barroso C.S."/>
            <person name="Egas C."/>
        </authorList>
    </citation>
    <scope>NUCLEOTIDE SEQUENCE [LARGE SCALE GENOMIC DNA]</scope>
    <source>
        <strain evidence="2 3">NBRC 110900</strain>
    </source>
</reference>
<dbReference type="InterPro" id="IPR011604">
    <property type="entry name" value="PDDEXK-like_dom_sf"/>
</dbReference>
<comment type="caution">
    <text evidence="2">The sequence shown here is derived from an EMBL/GenBank/DDBJ whole genome shotgun (WGS) entry which is preliminary data.</text>
</comment>
<dbReference type="InterPro" id="IPR011335">
    <property type="entry name" value="Restrct_endonuc-II-like"/>
</dbReference>
<dbReference type="InterPro" id="IPR038726">
    <property type="entry name" value="PDDEXK_AddAB-type"/>
</dbReference>
<dbReference type="OrthoDB" id="2987225at2"/>
<evidence type="ECO:0000259" key="1">
    <source>
        <dbReference type="Pfam" id="PF12705"/>
    </source>
</evidence>